<dbReference type="SUPFAM" id="SSF46785">
    <property type="entry name" value="Winged helix' DNA-binding domain"/>
    <property type="match status" value="1"/>
</dbReference>
<dbReference type="PANTHER" id="PTHR42756">
    <property type="entry name" value="TRANSCRIPTIONAL REGULATOR, MARR"/>
    <property type="match status" value="1"/>
</dbReference>
<keyword evidence="3" id="KW-0804">Transcription</keyword>
<dbReference type="PANTHER" id="PTHR42756:SF1">
    <property type="entry name" value="TRANSCRIPTIONAL REPRESSOR OF EMRAB OPERON"/>
    <property type="match status" value="1"/>
</dbReference>
<dbReference type="EMBL" id="JBHRYB010000005">
    <property type="protein sequence ID" value="MFC3680221.1"/>
    <property type="molecule type" value="Genomic_DNA"/>
</dbReference>
<dbReference type="InterPro" id="IPR000835">
    <property type="entry name" value="HTH_MarR-typ"/>
</dbReference>
<dbReference type="SMART" id="SM00347">
    <property type="entry name" value="HTH_MARR"/>
    <property type="match status" value="1"/>
</dbReference>
<evidence type="ECO:0000313" key="6">
    <source>
        <dbReference type="Proteomes" id="UP001595722"/>
    </source>
</evidence>
<sequence>MKPIANHDLPPATDAVDAILEQWQQQRPQLDTRLMGLIGRLKRSAALLQQQLDRVFNEFDLSAWEFDVLVTLRRSGAPYSLAPTQLFSTLMVTSGTMTHRMNQLEKRALIERQANPEDARSKLVALSASGLQLIDQALEAHVANQRRILAGLDDEAVERLDHSLRQLLALLEPGQ</sequence>
<dbReference type="PROSITE" id="PS50995">
    <property type="entry name" value="HTH_MARR_2"/>
    <property type="match status" value="1"/>
</dbReference>
<dbReference type="Proteomes" id="UP001595722">
    <property type="component" value="Unassembled WGS sequence"/>
</dbReference>
<evidence type="ECO:0000313" key="5">
    <source>
        <dbReference type="EMBL" id="MFC3680221.1"/>
    </source>
</evidence>
<evidence type="ECO:0000256" key="2">
    <source>
        <dbReference type="ARBA" id="ARBA00023125"/>
    </source>
</evidence>
<dbReference type="Gene3D" id="1.10.10.10">
    <property type="entry name" value="Winged helix-like DNA-binding domain superfamily/Winged helix DNA-binding domain"/>
    <property type="match status" value="1"/>
</dbReference>
<dbReference type="PRINTS" id="PR00598">
    <property type="entry name" value="HTHMARR"/>
</dbReference>
<name>A0ABV7VUJ0_9GAMM</name>
<gene>
    <name evidence="5" type="ORF">ACFOMG_08920</name>
</gene>
<organism evidence="5 6">
    <name type="scientific">Bacterioplanoides pacificum</name>
    <dbReference type="NCBI Taxonomy" id="1171596"/>
    <lineage>
        <taxon>Bacteria</taxon>
        <taxon>Pseudomonadati</taxon>
        <taxon>Pseudomonadota</taxon>
        <taxon>Gammaproteobacteria</taxon>
        <taxon>Oceanospirillales</taxon>
        <taxon>Oceanospirillaceae</taxon>
        <taxon>Bacterioplanoides</taxon>
    </lineage>
</organism>
<keyword evidence="2" id="KW-0238">DNA-binding</keyword>
<keyword evidence="6" id="KW-1185">Reference proteome</keyword>
<feature type="domain" description="HTH marR-type" evidence="4">
    <location>
        <begin position="31"/>
        <end position="169"/>
    </location>
</feature>
<protein>
    <submittedName>
        <fullName evidence="5">MarR family winged helix-turn-helix transcriptional regulator</fullName>
    </submittedName>
</protein>
<evidence type="ECO:0000259" key="4">
    <source>
        <dbReference type="PROSITE" id="PS50995"/>
    </source>
</evidence>
<reference evidence="6" key="1">
    <citation type="journal article" date="2019" name="Int. J. Syst. Evol. Microbiol.">
        <title>The Global Catalogue of Microorganisms (GCM) 10K type strain sequencing project: providing services to taxonomists for standard genome sequencing and annotation.</title>
        <authorList>
            <consortium name="The Broad Institute Genomics Platform"/>
            <consortium name="The Broad Institute Genome Sequencing Center for Infectious Disease"/>
            <person name="Wu L."/>
            <person name="Ma J."/>
        </authorList>
    </citation>
    <scope>NUCLEOTIDE SEQUENCE [LARGE SCALE GENOMIC DNA]</scope>
    <source>
        <strain evidence="6">KCTC 42424</strain>
    </source>
</reference>
<dbReference type="InterPro" id="IPR036390">
    <property type="entry name" value="WH_DNA-bd_sf"/>
</dbReference>
<comment type="caution">
    <text evidence="5">The sequence shown here is derived from an EMBL/GenBank/DDBJ whole genome shotgun (WGS) entry which is preliminary data.</text>
</comment>
<dbReference type="InterPro" id="IPR036388">
    <property type="entry name" value="WH-like_DNA-bd_sf"/>
</dbReference>
<keyword evidence="1" id="KW-0805">Transcription regulation</keyword>
<dbReference type="Pfam" id="PF01047">
    <property type="entry name" value="MarR"/>
    <property type="match status" value="1"/>
</dbReference>
<dbReference type="RefSeq" id="WP_376866105.1">
    <property type="nucleotide sequence ID" value="NZ_JBHRYB010000005.1"/>
</dbReference>
<accession>A0ABV7VUJ0</accession>
<evidence type="ECO:0000256" key="1">
    <source>
        <dbReference type="ARBA" id="ARBA00023015"/>
    </source>
</evidence>
<proteinExistence type="predicted"/>
<evidence type="ECO:0000256" key="3">
    <source>
        <dbReference type="ARBA" id="ARBA00023163"/>
    </source>
</evidence>